<dbReference type="Gene3D" id="2.60.120.260">
    <property type="entry name" value="Galactose-binding domain-like"/>
    <property type="match status" value="1"/>
</dbReference>
<dbReference type="Pfam" id="PF02836">
    <property type="entry name" value="Glyco_hydro_2_C"/>
    <property type="match status" value="1"/>
</dbReference>
<dbReference type="InterPro" id="IPR006102">
    <property type="entry name" value="Ig-like_GH2"/>
</dbReference>
<dbReference type="InterPro" id="IPR011013">
    <property type="entry name" value="Gal_mutarotase_sf_dom"/>
</dbReference>
<dbReference type="InterPro" id="IPR008979">
    <property type="entry name" value="Galactose-bd-like_sf"/>
</dbReference>
<proteinExistence type="inferred from homology"/>
<feature type="chain" id="PRO_5022936772" description="Beta-galactosidase" evidence="8">
    <location>
        <begin position="28"/>
        <end position="1071"/>
    </location>
</feature>
<dbReference type="Pfam" id="PF00703">
    <property type="entry name" value="Glyco_hydro_2"/>
    <property type="match status" value="1"/>
</dbReference>
<evidence type="ECO:0000256" key="5">
    <source>
        <dbReference type="ARBA" id="ARBA00023295"/>
    </source>
</evidence>
<dbReference type="InterPro" id="IPR023232">
    <property type="entry name" value="Glyco_hydro_2_AS"/>
</dbReference>
<evidence type="ECO:0000256" key="3">
    <source>
        <dbReference type="ARBA" id="ARBA00012756"/>
    </source>
</evidence>
<dbReference type="InterPro" id="IPR032312">
    <property type="entry name" value="LacZ_4"/>
</dbReference>
<evidence type="ECO:0000313" key="10">
    <source>
        <dbReference type="EMBL" id="KAA1261131.1"/>
    </source>
</evidence>
<gene>
    <name evidence="10" type="primary">lacZ_10</name>
    <name evidence="10" type="ORF">LF1_36750</name>
</gene>
<dbReference type="GO" id="GO:0005990">
    <property type="term" value="P:lactose catabolic process"/>
    <property type="evidence" value="ECO:0007669"/>
    <property type="project" value="TreeGrafter"/>
</dbReference>
<evidence type="ECO:0000256" key="4">
    <source>
        <dbReference type="ARBA" id="ARBA00022801"/>
    </source>
</evidence>
<feature type="domain" description="Beta galactosidase small chain/" evidence="9">
    <location>
        <begin position="798"/>
        <end position="1068"/>
    </location>
</feature>
<dbReference type="SUPFAM" id="SSF51445">
    <property type="entry name" value="(Trans)glycosidases"/>
    <property type="match status" value="1"/>
</dbReference>
<dbReference type="SUPFAM" id="SSF74650">
    <property type="entry name" value="Galactose mutarotase-like"/>
    <property type="match status" value="1"/>
</dbReference>
<dbReference type="EC" id="3.2.1.23" evidence="3 7"/>
<dbReference type="AlphaFoldDB" id="A0A5B1CLD3"/>
<dbReference type="InterPro" id="IPR014718">
    <property type="entry name" value="GH-type_carb-bd"/>
</dbReference>
<keyword evidence="4 7" id="KW-0378">Hydrolase</keyword>
<dbReference type="PANTHER" id="PTHR46323:SF2">
    <property type="entry name" value="BETA-GALACTOSIDASE"/>
    <property type="match status" value="1"/>
</dbReference>
<dbReference type="PROSITE" id="PS00719">
    <property type="entry name" value="GLYCOSYL_HYDROL_F2_1"/>
    <property type="match status" value="1"/>
</dbReference>
<comment type="catalytic activity">
    <reaction evidence="1 7">
        <text>Hydrolysis of terminal non-reducing beta-D-galactose residues in beta-D-galactosides.</text>
        <dbReference type="EC" id="3.2.1.23"/>
    </reaction>
</comment>
<dbReference type="GO" id="GO:0004565">
    <property type="term" value="F:beta-galactosidase activity"/>
    <property type="evidence" value="ECO:0007669"/>
    <property type="project" value="UniProtKB-EC"/>
</dbReference>
<protein>
    <recommendedName>
        <fullName evidence="3 7">Beta-galactosidase</fullName>
        <ecNumber evidence="3 7">3.2.1.23</ecNumber>
    </recommendedName>
    <alternativeName>
        <fullName evidence="6 7">Lactase</fullName>
    </alternativeName>
</protein>
<evidence type="ECO:0000256" key="2">
    <source>
        <dbReference type="ARBA" id="ARBA00007401"/>
    </source>
</evidence>
<comment type="caution">
    <text evidence="10">The sequence shown here is derived from an EMBL/GenBank/DDBJ whole genome shotgun (WGS) entry which is preliminary data.</text>
</comment>
<dbReference type="PANTHER" id="PTHR46323">
    <property type="entry name" value="BETA-GALACTOSIDASE"/>
    <property type="match status" value="1"/>
</dbReference>
<evidence type="ECO:0000256" key="8">
    <source>
        <dbReference type="SAM" id="SignalP"/>
    </source>
</evidence>
<keyword evidence="11" id="KW-1185">Reference proteome</keyword>
<dbReference type="GO" id="GO:0030246">
    <property type="term" value="F:carbohydrate binding"/>
    <property type="evidence" value="ECO:0007669"/>
    <property type="project" value="InterPro"/>
</dbReference>
<dbReference type="Pfam" id="PF02837">
    <property type="entry name" value="Glyco_hydro_2_N"/>
    <property type="match status" value="1"/>
</dbReference>
<dbReference type="Gene3D" id="2.70.98.10">
    <property type="match status" value="1"/>
</dbReference>
<dbReference type="RefSeq" id="WP_068258137.1">
    <property type="nucleotide sequence ID" value="NZ_LWSK01000003.1"/>
</dbReference>
<reference evidence="10 11" key="1">
    <citation type="submission" date="2019-08" db="EMBL/GenBank/DDBJ databases">
        <title>Deep-cultivation of Planctomycetes and their phenomic and genomic characterization uncovers novel biology.</title>
        <authorList>
            <person name="Wiegand S."/>
            <person name="Jogler M."/>
            <person name="Boedeker C."/>
            <person name="Pinto D."/>
            <person name="Vollmers J."/>
            <person name="Rivas-Marin E."/>
            <person name="Kohn T."/>
            <person name="Peeters S.H."/>
            <person name="Heuer A."/>
            <person name="Rast P."/>
            <person name="Oberbeckmann S."/>
            <person name="Bunk B."/>
            <person name="Jeske O."/>
            <person name="Meyerdierks A."/>
            <person name="Storesund J.E."/>
            <person name="Kallscheuer N."/>
            <person name="Luecker S."/>
            <person name="Lage O.M."/>
            <person name="Pohl T."/>
            <person name="Merkel B.J."/>
            <person name="Hornburger P."/>
            <person name="Mueller R.-W."/>
            <person name="Bruemmer F."/>
            <person name="Labrenz M."/>
            <person name="Spormann A.M."/>
            <person name="Op Den Camp H."/>
            <person name="Overmann J."/>
            <person name="Amann R."/>
            <person name="Jetten M.S.M."/>
            <person name="Mascher T."/>
            <person name="Medema M.H."/>
            <person name="Devos D.P."/>
            <person name="Kaster A.-K."/>
            <person name="Ovreas L."/>
            <person name="Rohde M."/>
            <person name="Galperin M.Y."/>
            <person name="Jogler C."/>
        </authorList>
    </citation>
    <scope>NUCLEOTIDE SEQUENCE [LARGE SCALE GENOMIC DNA]</scope>
    <source>
        <strain evidence="10 11">LF1</strain>
    </source>
</reference>
<dbReference type="InterPro" id="IPR006104">
    <property type="entry name" value="Glyco_hydro_2_N"/>
</dbReference>
<comment type="similarity">
    <text evidence="2 7">Belongs to the glycosyl hydrolase 2 family.</text>
</comment>
<accession>A0A5B1CLD3</accession>
<dbReference type="InterPro" id="IPR017853">
    <property type="entry name" value="GH"/>
</dbReference>
<dbReference type="Pfam" id="PF02929">
    <property type="entry name" value="Bgal_small_N"/>
    <property type="match status" value="1"/>
</dbReference>
<dbReference type="PRINTS" id="PR00132">
    <property type="entry name" value="GLHYDRLASE2"/>
</dbReference>
<organism evidence="10 11">
    <name type="scientific">Rubripirellula obstinata</name>
    <dbReference type="NCBI Taxonomy" id="406547"/>
    <lineage>
        <taxon>Bacteria</taxon>
        <taxon>Pseudomonadati</taxon>
        <taxon>Planctomycetota</taxon>
        <taxon>Planctomycetia</taxon>
        <taxon>Pirellulales</taxon>
        <taxon>Pirellulaceae</taxon>
        <taxon>Rubripirellula</taxon>
    </lineage>
</organism>
<dbReference type="OrthoDB" id="9762066at2"/>
<evidence type="ECO:0000256" key="6">
    <source>
        <dbReference type="ARBA" id="ARBA00032230"/>
    </source>
</evidence>
<dbReference type="InterPro" id="IPR006103">
    <property type="entry name" value="Glyco_hydro_2_cat"/>
</dbReference>
<dbReference type="GO" id="GO:0009341">
    <property type="term" value="C:beta-galactosidase complex"/>
    <property type="evidence" value="ECO:0007669"/>
    <property type="project" value="InterPro"/>
</dbReference>
<evidence type="ECO:0000256" key="1">
    <source>
        <dbReference type="ARBA" id="ARBA00001412"/>
    </source>
</evidence>
<dbReference type="EMBL" id="VRLW01000001">
    <property type="protein sequence ID" value="KAA1261131.1"/>
    <property type="molecule type" value="Genomic_DNA"/>
</dbReference>
<feature type="signal peptide" evidence="8">
    <location>
        <begin position="1"/>
        <end position="27"/>
    </location>
</feature>
<dbReference type="Pfam" id="PF16353">
    <property type="entry name" value="LacZ_4"/>
    <property type="match status" value="1"/>
</dbReference>
<dbReference type="InterPro" id="IPR004199">
    <property type="entry name" value="B-gal_small/dom_5"/>
</dbReference>
<dbReference type="InterPro" id="IPR006101">
    <property type="entry name" value="Glyco_hydro_2"/>
</dbReference>
<name>A0A5B1CLD3_9BACT</name>
<dbReference type="InterPro" id="IPR013783">
    <property type="entry name" value="Ig-like_fold"/>
</dbReference>
<dbReference type="SMART" id="SM01038">
    <property type="entry name" value="Bgal_small_N"/>
    <property type="match status" value="1"/>
</dbReference>
<evidence type="ECO:0000256" key="7">
    <source>
        <dbReference type="RuleBase" id="RU361154"/>
    </source>
</evidence>
<dbReference type="Proteomes" id="UP000322699">
    <property type="component" value="Unassembled WGS sequence"/>
</dbReference>
<dbReference type="Gene3D" id="2.60.40.10">
    <property type="entry name" value="Immunoglobulins"/>
    <property type="match status" value="2"/>
</dbReference>
<dbReference type="PROSITE" id="PS00608">
    <property type="entry name" value="GLYCOSYL_HYDROL_F2_2"/>
    <property type="match status" value="1"/>
</dbReference>
<evidence type="ECO:0000259" key="9">
    <source>
        <dbReference type="SMART" id="SM01038"/>
    </source>
</evidence>
<keyword evidence="8" id="KW-0732">Signal</keyword>
<dbReference type="InterPro" id="IPR023230">
    <property type="entry name" value="Glyco_hydro_2_CS"/>
</dbReference>
<dbReference type="SUPFAM" id="SSF49785">
    <property type="entry name" value="Galactose-binding domain-like"/>
    <property type="match status" value="1"/>
</dbReference>
<evidence type="ECO:0000313" key="11">
    <source>
        <dbReference type="Proteomes" id="UP000322699"/>
    </source>
</evidence>
<dbReference type="InterPro" id="IPR050347">
    <property type="entry name" value="Bact_Beta-galactosidase"/>
</dbReference>
<dbReference type="Gene3D" id="3.20.20.80">
    <property type="entry name" value="Glycosidases"/>
    <property type="match status" value="1"/>
</dbReference>
<dbReference type="InterPro" id="IPR036156">
    <property type="entry name" value="Beta-gal/glucu_dom_sf"/>
</dbReference>
<keyword evidence="5 7" id="KW-0326">Glycosidase</keyword>
<dbReference type="SUPFAM" id="SSF49303">
    <property type="entry name" value="beta-Galactosidase/glucuronidase domain"/>
    <property type="match status" value="2"/>
</dbReference>
<sequence precursor="true">MLKHHSPVFSIVIFLSVCGLLASTANSQGIFPNDWENETMIAKGKLPARATSYSYSSTADSLRADRNQARVLSLDGDWKFHFTPDSSERPEKFFKPDFDASDWDRIAVPSNWELKGYGTPIYTNSTYPFQADPPRIDRTNPVGSYRREFELPTDWKEMRVVLHFGGVSSAFYVWVNGELAGYSQGSRLPAEFDVTRLVKPGRNQVAVRVYRWSDGSYLEDQDMWRLSGIHREVLLTAEPKMALHDFFVRTKFDEALENAKLQIRPEITAPPNANVDGWNLSADLLDADGQSALSKPLSIGVKQIVSEWYPQRDTVPFGLIETEIANPRKWSAEDPYLYSLVFSLTDPSGALAESRSCRVGFRHVEIDPSGALLVNGRSVKLMGVNRHDHDHIHGKALTREDIRDDVRLIKQFNFNSIRTSHYPNDPYFYELCDEYGIYVMDEANVESHGVRGLLVNSPTWHYAINDRIIRMVERDKNHPSIISWSLGNESGAGPIHAAAANWIRDFDPTRFIHYEGAQGDPNDPDYDPAGGTQVQRWDVMANPDDPAYVDVISRMYPSVDQLRNLSEASRIRRPIVVCEYAHAMGNSLGNLGDYWDLIRSKPNLIGGYIWDWIDQGLVAKTSDGTPYLAYGGDFGDTPNDSNFCLNGVIASDRSPKPQTWECKYVFQPFAVEAEDLQAGKIRLFNRFNFTNANQYDVRWRLSENGVKISSGMLDRVDVPAGESKAVTIPFEQPGAKPGAEYWLQISFHETRSRPWCDAGFEVAKQQLQLPISSPNSANEVSFRSEKPPAIESTEQQIIVSGDRFLAQFDRQTGRLDRYQFNDEEIIVSPMRLNFFRPQTDNDRLGGKTHENQKVWMELADKLQVQSIAANIQSDQTVKVSVTKSWNDQVLIDIRYLVSGTGDIRVETKFSADPSMPPLVRLGWTLGVSGDYRNVRYYGRGPWENYVDRNRGADVSVYEAAIGDLAKSYVRPQECGNRTDTRWIELSGETPDFSILAESPVGFSIWPWSIENLSAAQHTYDLKPQGFHTLNLDHQQMGVGGNDSWSPKAMPLRHYQIPAGDYQWSFVLRLGD</sequence>